<dbReference type="InterPro" id="IPR000719">
    <property type="entry name" value="Prot_kinase_dom"/>
</dbReference>
<dbReference type="PATRIC" id="fig|1191523.3.peg.1178"/>
<dbReference type="Pfam" id="PF00069">
    <property type="entry name" value="Pkinase"/>
    <property type="match status" value="1"/>
</dbReference>
<dbReference type="AlphaFoldDB" id="I6ZZC2"/>
<dbReference type="InterPro" id="IPR011009">
    <property type="entry name" value="Kinase-like_dom_sf"/>
</dbReference>
<evidence type="ECO:0000313" key="3">
    <source>
        <dbReference type="Proteomes" id="UP000009011"/>
    </source>
</evidence>
<evidence type="ECO:0000313" key="2">
    <source>
        <dbReference type="EMBL" id="AFN74353.1"/>
    </source>
</evidence>
<feature type="domain" description="Protein kinase" evidence="1">
    <location>
        <begin position="34"/>
        <end position="297"/>
    </location>
</feature>
<accession>I6ZZC2</accession>
<gene>
    <name evidence="2" type="ordered locus">MROS_1114</name>
</gene>
<name>I6ZZC2_MELRP</name>
<dbReference type="InterPro" id="IPR008271">
    <property type="entry name" value="Ser/Thr_kinase_AS"/>
</dbReference>
<keyword evidence="3" id="KW-1185">Reference proteome</keyword>
<organism evidence="2 3">
    <name type="scientific">Melioribacter roseus (strain DSM 23840 / JCM 17771 / VKM B-2668 / P3M-2)</name>
    <dbReference type="NCBI Taxonomy" id="1191523"/>
    <lineage>
        <taxon>Bacteria</taxon>
        <taxon>Pseudomonadati</taxon>
        <taxon>Ignavibacteriota</taxon>
        <taxon>Ignavibacteria</taxon>
        <taxon>Ignavibacteriales</taxon>
        <taxon>Melioribacteraceae</taxon>
        <taxon>Melioribacter</taxon>
    </lineage>
</organism>
<dbReference type="EMBL" id="CP003557">
    <property type="protein sequence ID" value="AFN74353.1"/>
    <property type="molecule type" value="Genomic_DNA"/>
</dbReference>
<dbReference type="PROSITE" id="PS50011">
    <property type="entry name" value="PROTEIN_KINASE_DOM"/>
    <property type="match status" value="1"/>
</dbReference>
<dbReference type="OrthoDB" id="9813021at2"/>
<dbReference type="eggNOG" id="COG0515">
    <property type="taxonomic scope" value="Bacteria"/>
</dbReference>
<dbReference type="PANTHER" id="PTHR44167:SF24">
    <property type="entry name" value="SERINE_THREONINE-PROTEIN KINASE CHK2"/>
    <property type="match status" value="1"/>
</dbReference>
<dbReference type="SMART" id="SM00220">
    <property type="entry name" value="S_TKc"/>
    <property type="match status" value="1"/>
</dbReference>
<dbReference type="RefSeq" id="WP_014855789.1">
    <property type="nucleotide sequence ID" value="NC_018178.1"/>
</dbReference>
<dbReference type="GO" id="GO:0005737">
    <property type="term" value="C:cytoplasm"/>
    <property type="evidence" value="ECO:0007669"/>
    <property type="project" value="TreeGrafter"/>
</dbReference>
<keyword evidence="2" id="KW-0808">Transferase</keyword>
<dbReference type="PROSITE" id="PS00108">
    <property type="entry name" value="PROTEIN_KINASE_ST"/>
    <property type="match status" value="1"/>
</dbReference>
<dbReference type="Proteomes" id="UP000009011">
    <property type="component" value="Chromosome"/>
</dbReference>
<sequence length="302" mass="35640">MRLNKKNNPILSSGRYRHKNVINFQGSRLTIRHYIENNRINSSIFLVTDPNKYYEDMIIKICNYNIDDALHQNRVLRFTREIDALKIADSNGCKNVIKIFHDDFIEIEKKKFQYYLMEKADYTLKNLIEDNRLDISEKVRICIQILNGLKELHNLKIYHRDLKPENILFINNELKICDLGLIDSANEDLLLDNIDEVGEKIGPFGWLSPEAMNKFFTEGKNLEFNFDCNIDYKSDVYQLGKIFWYIFQANLPEGIISLDDFLVKDNEIYSIITSMLQHNKNKRAEISEIETKFEPIRKKLVA</sequence>
<dbReference type="SUPFAM" id="SSF56112">
    <property type="entry name" value="Protein kinase-like (PK-like)"/>
    <property type="match status" value="1"/>
</dbReference>
<dbReference type="HOGENOM" id="CLU_841613_0_0_10"/>
<dbReference type="STRING" id="1191523.MROS_1114"/>
<reference evidence="2 3" key="1">
    <citation type="journal article" date="2013" name="PLoS ONE">
        <title>Genomic analysis of Melioribacter roseus, facultatively anaerobic organotrophic bacterium representing a novel deep lineage within Bacteriodetes/Chlorobi group.</title>
        <authorList>
            <person name="Kadnikov V.V."/>
            <person name="Mardanov A.V."/>
            <person name="Podosokorskaya O.A."/>
            <person name="Gavrilov S.N."/>
            <person name="Kublanov I.V."/>
            <person name="Beletsky A.V."/>
            <person name="Bonch-Osmolovskaya E.A."/>
            <person name="Ravin N.V."/>
        </authorList>
    </citation>
    <scope>NUCLEOTIDE SEQUENCE [LARGE SCALE GENOMIC DNA]</scope>
    <source>
        <strain evidence="3">JCM 17771 / P3M-2</strain>
    </source>
</reference>
<keyword evidence="2" id="KW-0723">Serine/threonine-protein kinase</keyword>
<protein>
    <submittedName>
        <fullName evidence="2">Serine/threonine protein kinase</fullName>
    </submittedName>
</protein>
<dbReference type="GO" id="GO:0005524">
    <property type="term" value="F:ATP binding"/>
    <property type="evidence" value="ECO:0007669"/>
    <property type="project" value="InterPro"/>
</dbReference>
<dbReference type="PANTHER" id="PTHR44167">
    <property type="entry name" value="OVARIAN-SPECIFIC SERINE/THREONINE-PROTEIN KINASE LOK-RELATED"/>
    <property type="match status" value="1"/>
</dbReference>
<proteinExistence type="predicted"/>
<evidence type="ECO:0000259" key="1">
    <source>
        <dbReference type="PROSITE" id="PS50011"/>
    </source>
</evidence>
<keyword evidence="2" id="KW-0418">Kinase</keyword>
<dbReference type="KEGG" id="mro:MROS_1114"/>
<dbReference type="GO" id="GO:0004674">
    <property type="term" value="F:protein serine/threonine kinase activity"/>
    <property type="evidence" value="ECO:0007669"/>
    <property type="project" value="UniProtKB-KW"/>
</dbReference>
<dbReference type="Gene3D" id="1.10.510.10">
    <property type="entry name" value="Transferase(Phosphotransferase) domain 1"/>
    <property type="match status" value="1"/>
</dbReference>